<evidence type="ECO:0000256" key="2">
    <source>
        <dbReference type="ARBA" id="ARBA00022723"/>
    </source>
</evidence>
<evidence type="ECO:0000313" key="10">
    <source>
        <dbReference type="Proteomes" id="UP001159405"/>
    </source>
</evidence>
<dbReference type="PANTHER" id="PTHR23080">
    <property type="entry name" value="THAP DOMAIN PROTEIN"/>
    <property type="match status" value="1"/>
</dbReference>
<dbReference type="InterPro" id="IPR006612">
    <property type="entry name" value="THAP_Znf"/>
</dbReference>
<name>A0ABN8S4F5_9CNID</name>
<dbReference type="PANTHER" id="PTHR23080:SF144">
    <property type="entry name" value="SPINDLE AND KINETOCHORE ASSOCIATED COMPLEX SUBUNIT 3"/>
    <property type="match status" value="1"/>
</dbReference>
<evidence type="ECO:0008006" key="11">
    <source>
        <dbReference type="Google" id="ProtNLM"/>
    </source>
</evidence>
<evidence type="ECO:0000256" key="3">
    <source>
        <dbReference type="ARBA" id="ARBA00022771"/>
    </source>
</evidence>
<evidence type="ECO:0000256" key="4">
    <source>
        <dbReference type="ARBA" id="ARBA00022833"/>
    </source>
</evidence>
<dbReference type="InterPro" id="IPR027806">
    <property type="entry name" value="HARBI1_dom"/>
</dbReference>
<evidence type="ECO:0000256" key="5">
    <source>
        <dbReference type="ARBA" id="ARBA00023125"/>
    </source>
</evidence>
<evidence type="ECO:0000256" key="1">
    <source>
        <dbReference type="ARBA" id="ARBA00001968"/>
    </source>
</evidence>
<reference evidence="9 10" key="1">
    <citation type="submission" date="2022-05" db="EMBL/GenBank/DDBJ databases">
        <authorList>
            <consortium name="Genoscope - CEA"/>
            <person name="William W."/>
        </authorList>
    </citation>
    <scope>NUCLEOTIDE SEQUENCE [LARGE SCALE GENOMIC DNA]</scope>
</reference>
<proteinExistence type="predicted"/>
<evidence type="ECO:0000313" key="9">
    <source>
        <dbReference type="EMBL" id="CAH3186448.1"/>
    </source>
</evidence>
<keyword evidence="5" id="KW-0238">DNA-binding</keyword>
<comment type="cofactor">
    <cofactor evidence="1">
        <name>a divalent metal cation</name>
        <dbReference type="ChEBI" id="CHEBI:60240"/>
    </cofactor>
</comment>
<organism evidence="9 10">
    <name type="scientific">Porites lobata</name>
    <dbReference type="NCBI Taxonomy" id="104759"/>
    <lineage>
        <taxon>Eukaryota</taxon>
        <taxon>Metazoa</taxon>
        <taxon>Cnidaria</taxon>
        <taxon>Anthozoa</taxon>
        <taxon>Hexacorallia</taxon>
        <taxon>Scleractinia</taxon>
        <taxon>Fungiina</taxon>
        <taxon>Poritidae</taxon>
        <taxon>Porites</taxon>
    </lineage>
</organism>
<dbReference type="Pfam" id="PF13613">
    <property type="entry name" value="HTH_Tnp_4"/>
    <property type="match status" value="1"/>
</dbReference>
<evidence type="ECO:0000259" key="8">
    <source>
        <dbReference type="Pfam" id="PF13613"/>
    </source>
</evidence>
<dbReference type="Pfam" id="PF05485">
    <property type="entry name" value="THAP"/>
    <property type="match status" value="1"/>
</dbReference>
<dbReference type="InterPro" id="IPR027805">
    <property type="entry name" value="Transposase_HTH_dom"/>
</dbReference>
<feature type="domain" description="THAP-type" evidence="6">
    <location>
        <begin position="8"/>
        <end position="58"/>
    </location>
</feature>
<keyword evidence="10" id="KW-1185">Reference proteome</keyword>
<keyword evidence="2" id="KW-0479">Metal-binding</keyword>
<feature type="domain" description="Transposase Helix-turn-helix" evidence="8">
    <location>
        <begin position="211"/>
        <end position="262"/>
    </location>
</feature>
<feature type="domain" description="DDE Tnp4" evidence="7">
    <location>
        <begin position="292"/>
        <end position="463"/>
    </location>
</feature>
<keyword evidence="3" id="KW-0863">Zinc-finger</keyword>
<sequence>MIEELTTRRRRAWISAISRGDLTDDKLEHERVCSRHFVSGQAAKQWDQFDVDWVPTLHLGHTKRPQRIDPQLNADRAERRKRRQEIIDREISEKMKKLNEPGETVESIFSEMEMDVAGEKLVEDTDKKPILIDRDSQTLVSAMTRETADAATQTTEFDYLFCSATKTQPFTEDYFKDSDDKTRFYTGLPDFHLLAKTFEFVSPYVTRRTKTLSLFQEFVMVLIKLRLNVPNLDLAYRFEVSLSTVSRVFKAWMEVLDVRLSPLISWPEREELWRTMPRCFQYTFGKATTIIIDCFEIYIDRPSNLLARAQTYSHYKSHNTVKVLIGITPQGSVCFVSKAWGGRTSDKYLTEHCGMLKHLRPGDLVMADRGFTIEENLSLYQAKLAIPAFTKGKSQLDPVSVEKTRGIANVRIHVERVIGLLRQKYTVLQSILPIDYLLCSDKEGNRCCPMVDRLIRVCCALINLCPSVVPFD</sequence>
<dbReference type="EMBL" id="CALNXK010000481">
    <property type="protein sequence ID" value="CAH3186448.1"/>
    <property type="molecule type" value="Genomic_DNA"/>
</dbReference>
<keyword evidence="4" id="KW-0862">Zinc</keyword>
<evidence type="ECO:0000259" key="7">
    <source>
        <dbReference type="Pfam" id="PF13359"/>
    </source>
</evidence>
<gene>
    <name evidence="9" type="ORF">PLOB_00034917</name>
</gene>
<comment type="caution">
    <text evidence="9">The sequence shown here is derived from an EMBL/GenBank/DDBJ whole genome shotgun (WGS) entry which is preliminary data.</text>
</comment>
<dbReference type="Proteomes" id="UP001159405">
    <property type="component" value="Unassembled WGS sequence"/>
</dbReference>
<dbReference type="Pfam" id="PF13359">
    <property type="entry name" value="DDE_Tnp_4"/>
    <property type="match status" value="1"/>
</dbReference>
<accession>A0ABN8S4F5</accession>
<dbReference type="SUPFAM" id="SSF57716">
    <property type="entry name" value="Glucocorticoid receptor-like (DNA-binding domain)"/>
    <property type="match status" value="1"/>
</dbReference>
<evidence type="ECO:0000259" key="6">
    <source>
        <dbReference type="Pfam" id="PF05485"/>
    </source>
</evidence>
<protein>
    <recommendedName>
        <fullName evidence="11">Transposase</fullName>
    </recommendedName>
</protein>